<dbReference type="RefSeq" id="WP_132867545.1">
    <property type="nucleotide sequence ID" value="NZ_JTJC03000013.1"/>
</dbReference>
<name>A0A9X5E9X4_9CYAN</name>
<accession>A0A9X5E9X4</accession>
<comment type="caution">
    <text evidence="1">The sequence shown here is derived from an EMBL/GenBank/DDBJ whole genome shotgun (WGS) entry which is preliminary data.</text>
</comment>
<sequence>MKKGCGVWGVGCREVLNFECVNFECVNFECVNCFAPSAPSAPSALFSPSAPDRSLSSRSLPIAPSVLLSALSFFSPFFGFA</sequence>
<organism evidence="1 2">
    <name type="scientific">Scytonema millei VB511283</name>
    <dbReference type="NCBI Taxonomy" id="1245923"/>
    <lineage>
        <taxon>Bacteria</taxon>
        <taxon>Bacillati</taxon>
        <taxon>Cyanobacteriota</taxon>
        <taxon>Cyanophyceae</taxon>
        <taxon>Nostocales</taxon>
        <taxon>Scytonemataceae</taxon>
        <taxon>Scytonema</taxon>
    </lineage>
</organism>
<keyword evidence="2" id="KW-1185">Reference proteome</keyword>
<reference evidence="1 2" key="1">
    <citation type="journal article" date="2015" name="Genome Announc.">
        <title>Draft Genome Sequence of the Terrestrial Cyanobacterium Scytonema millei VB511283, Isolated from Eastern India.</title>
        <authorList>
            <person name="Sen D."/>
            <person name="Chandrababunaidu M.M."/>
            <person name="Singh D."/>
            <person name="Sanghi N."/>
            <person name="Ghorai A."/>
            <person name="Mishra G.P."/>
            <person name="Madduluri M."/>
            <person name="Adhikary S.P."/>
            <person name="Tripathy S."/>
        </authorList>
    </citation>
    <scope>NUCLEOTIDE SEQUENCE [LARGE SCALE GENOMIC DNA]</scope>
    <source>
        <strain evidence="1 2">VB511283</strain>
    </source>
</reference>
<dbReference type="AlphaFoldDB" id="A0A9X5E9X4"/>
<gene>
    <name evidence="1" type="ORF">QH73_0025435</name>
</gene>
<proteinExistence type="predicted"/>
<protein>
    <submittedName>
        <fullName evidence="1">Uncharacterized protein</fullName>
    </submittedName>
</protein>
<evidence type="ECO:0000313" key="2">
    <source>
        <dbReference type="Proteomes" id="UP000031532"/>
    </source>
</evidence>
<dbReference type="EMBL" id="JTJC03000013">
    <property type="protein sequence ID" value="NHC37927.1"/>
    <property type="molecule type" value="Genomic_DNA"/>
</dbReference>
<evidence type="ECO:0000313" key="1">
    <source>
        <dbReference type="EMBL" id="NHC37927.1"/>
    </source>
</evidence>
<dbReference type="Proteomes" id="UP000031532">
    <property type="component" value="Unassembled WGS sequence"/>
</dbReference>